<dbReference type="NCBIfam" id="TIGR03915">
    <property type="entry name" value="SAM_7_link_chp"/>
    <property type="match status" value="1"/>
</dbReference>
<reference evidence="3" key="1">
    <citation type="submission" date="2018-09" db="EMBL/GenBank/DDBJ databases">
        <title>Draft Genome Sequence of Mediterraneibacter sp. KCTC 15684.</title>
        <authorList>
            <person name="Kim J.S."/>
            <person name="Han K.I."/>
            <person name="Suh M.K."/>
            <person name="Lee K.C."/>
            <person name="Eom M.K."/>
            <person name="Lee J.H."/>
            <person name="Park S.H."/>
            <person name="Kang S.W."/>
            <person name="Park J.E."/>
            <person name="Oh B.S."/>
            <person name="Yu S.Y."/>
            <person name="Choi S.H."/>
            <person name="Lee D.H."/>
            <person name="Yoon H."/>
            <person name="Kim B."/>
            <person name="Yang S.J."/>
            <person name="Lee J.S."/>
        </authorList>
    </citation>
    <scope>NUCLEOTIDE SEQUENCE [LARGE SCALE GENOMIC DNA]</scope>
    <source>
        <strain evidence="3">KCTC 15684</strain>
    </source>
</reference>
<comment type="caution">
    <text evidence="2">The sequence shown here is derived from an EMBL/GenBank/DDBJ whole genome shotgun (WGS) entry which is preliminary data.</text>
</comment>
<dbReference type="InterPro" id="IPR025404">
    <property type="entry name" value="DUF4130"/>
</dbReference>
<evidence type="ECO:0000313" key="3">
    <source>
        <dbReference type="Proteomes" id="UP000265643"/>
    </source>
</evidence>
<organism evidence="2 3">
    <name type="scientific">Mediterraneibacter butyricigenes</name>
    <dbReference type="NCBI Taxonomy" id="2316025"/>
    <lineage>
        <taxon>Bacteria</taxon>
        <taxon>Bacillati</taxon>
        <taxon>Bacillota</taxon>
        <taxon>Clostridia</taxon>
        <taxon>Lachnospirales</taxon>
        <taxon>Lachnospiraceae</taxon>
        <taxon>Mediterraneibacter</taxon>
    </lineage>
</organism>
<dbReference type="Pfam" id="PF13566">
    <property type="entry name" value="DUF4130"/>
    <property type="match status" value="1"/>
</dbReference>
<name>A0A391P568_9FIRM</name>
<dbReference type="RefSeq" id="WP_119297376.1">
    <property type="nucleotide sequence ID" value="NZ_BHGK01000001.1"/>
</dbReference>
<feature type="domain" description="DUF4130" evidence="1">
    <location>
        <begin position="92"/>
        <end position="252"/>
    </location>
</feature>
<keyword evidence="3" id="KW-1185">Reference proteome</keyword>
<accession>A0A391P568</accession>
<dbReference type="EMBL" id="BHGK01000001">
    <property type="protein sequence ID" value="GCA65908.1"/>
    <property type="molecule type" value="Genomic_DNA"/>
</dbReference>
<dbReference type="Proteomes" id="UP000265643">
    <property type="component" value="Unassembled WGS sequence"/>
</dbReference>
<sequence length="262" mass="31211">MKKLFVCEDTLNAMYSAIYDAWRDSRTAGDNGIRLEGRYDTELFCEYVPVEVRVKKREAVEKMIWRNLGEEVAGELYLTLLSEADDKADVVLGTLQTARYLKEPGRILEYLSNDRVARVFELSRRVGNEAHMFIEVVRFRELKQGILFSEIHPENRILSCLGEHFSDRFPQENWMIRDKTHDSFLIHEKGKRWILAEQPEIREELLKETTEGEMFYAELYRRFCQTIAIRERTNLRCQQNHLPLRYRKDMVEFAEETRRNCL</sequence>
<dbReference type="AlphaFoldDB" id="A0A391P568"/>
<gene>
    <name evidence="2" type="ORF">KGMB01110_03440</name>
</gene>
<evidence type="ECO:0000313" key="2">
    <source>
        <dbReference type="EMBL" id="GCA65908.1"/>
    </source>
</evidence>
<evidence type="ECO:0000259" key="1">
    <source>
        <dbReference type="Pfam" id="PF13566"/>
    </source>
</evidence>
<proteinExistence type="predicted"/>
<dbReference type="InterPro" id="IPR023875">
    <property type="entry name" value="DNA_repair_put"/>
</dbReference>
<protein>
    <recommendedName>
        <fullName evidence="1">DUF4130 domain-containing protein</fullName>
    </recommendedName>
</protein>